<feature type="region of interest" description="Disordered" evidence="1">
    <location>
        <begin position="67"/>
        <end position="134"/>
    </location>
</feature>
<dbReference type="PhylomeDB" id="A0A0G4IBI8"/>
<reference evidence="2" key="1">
    <citation type="submission" date="2014-11" db="EMBL/GenBank/DDBJ databases">
        <authorList>
            <person name="Otto D Thomas"/>
            <person name="Naeem Raeece"/>
        </authorList>
    </citation>
    <scope>NUCLEOTIDE SEQUENCE</scope>
</reference>
<dbReference type="AlphaFoldDB" id="A0A0G4IBI8"/>
<name>A0A0G4IBI8_9ALVE</name>
<feature type="region of interest" description="Disordered" evidence="1">
    <location>
        <begin position="1"/>
        <end position="33"/>
    </location>
</feature>
<evidence type="ECO:0000313" key="2">
    <source>
        <dbReference type="EMBL" id="CEM54542.1"/>
    </source>
</evidence>
<sequence length="282" mass="31211">MQTGKAHRGKSIPAAWLQPVGGGSGKWRPEGIAPRPISKQQVLRYFDFIDGHLPPVIETQVSHDAPPISVALPGQVQEGENGNENEGVQPATDEALSDRIPPDDSLFGSDLLRNQDNQVVGGEDGKSGERSGEGSMFVGDVKGAFLQSDDTNRDRVYTRMPEWMPPIPDVCPYPDMPAEKWERIVAYARSLQPGQVREVVRGLYGIPVSSKLFDDKWVRAIEKVEYKRVELGIAIDRGKNVFINWIDDVFGLIAFGQVDGLVKHLRGEMQFGKLSRLDMGAY</sequence>
<evidence type="ECO:0000256" key="1">
    <source>
        <dbReference type="SAM" id="MobiDB-lite"/>
    </source>
</evidence>
<accession>A0A0G4IBI8</accession>
<dbReference type="EMBL" id="CDMZ01005797">
    <property type="protein sequence ID" value="CEM54542.1"/>
    <property type="molecule type" value="Genomic_DNA"/>
</dbReference>
<feature type="compositionally biased region" description="Basic and acidic residues" evidence="1">
    <location>
        <begin position="123"/>
        <end position="132"/>
    </location>
</feature>
<proteinExistence type="predicted"/>
<gene>
    <name evidence="2" type="ORF">Cvel_12868</name>
</gene>
<organism evidence="2">
    <name type="scientific">Chromera velia CCMP2878</name>
    <dbReference type="NCBI Taxonomy" id="1169474"/>
    <lineage>
        <taxon>Eukaryota</taxon>
        <taxon>Sar</taxon>
        <taxon>Alveolata</taxon>
        <taxon>Colpodellida</taxon>
        <taxon>Chromeraceae</taxon>
        <taxon>Chromera</taxon>
    </lineage>
</organism>
<dbReference type="VEuPathDB" id="CryptoDB:Cvel_12868"/>
<feature type="compositionally biased region" description="Low complexity" evidence="1">
    <location>
        <begin position="74"/>
        <end position="89"/>
    </location>
</feature>
<protein>
    <submittedName>
        <fullName evidence="2">Uncharacterized protein</fullName>
    </submittedName>
</protein>
<feature type="compositionally biased region" description="Basic residues" evidence="1">
    <location>
        <begin position="1"/>
        <end position="10"/>
    </location>
</feature>